<gene>
    <name evidence="1" type="ORF">Tco_0922661</name>
</gene>
<organism evidence="1 2">
    <name type="scientific">Tanacetum coccineum</name>
    <dbReference type="NCBI Taxonomy" id="301880"/>
    <lineage>
        <taxon>Eukaryota</taxon>
        <taxon>Viridiplantae</taxon>
        <taxon>Streptophyta</taxon>
        <taxon>Embryophyta</taxon>
        <taxon>Tracheophyta</taxon>
        <taxon>Spermatophyta</taxon>
        <taxon>Magnoliopsida</taxon>
        <taxon>eudicotyledons</taxon>
        <taxon>Gunneridae</taxon>
        <taxon>Pentapetalae</taxon>
        <taxon>asterids</taxon>
        <taxon>campanulids</taxon>
        <taxon>Asterales</taxon>
        <taxon>Asteraceae</taxon>
        <taxon>Asteroideae</taxon>
        <taxon>Anthemideae</taxon>
        <taxon>Anthemidinae</taxon>
        <taxon>Tanacetum</taxon>
    </lineage>
</organism>
<name>A0ABQ5D0A6_9ASTR</name>
<comment type="caution">
    <text evidence="1">The sequence shown here is derived from an EMBL/GenBank/DDBJ whole genome shotgun (WGS) entry which is preliminary data.</text>
</comment>
<accession>A0ABQ5D0A6</accession>
<protein>
    <submittedName>
        <fullName evidence="1">Uncharacterized protein</fullName>
    </submittedName>
</protein>
<sequence length="113" mass="12849">MSEMFGLLKELTTSRNPEKVLVREETRNPITKCINAISFVRTDKDMDIENVEVVNKNVVGISELTVVEPSRVVDKEKEVKDEMNNEPIRSVIENITDRQVKGVIFDEEKPGSS</sequence>
<reference evidence="1" key="1">
    <citation type="journal article" date="2022" name="Int. J. Mol. Sci.">
        <title>Draft Genome of Tanacetum Coccineum: Genomic Comparison of Closely Related Tanacetum-Family Plants.</title>
        <authorList>
            <person name="Yamashiro T."/>
            <person name="Shiraishi A."/>
            <person name="Nakayama K."/>
            <person name="Satake H."/>
        </authorList>
    </citation>
    <scope>NUCLEOTIDE SEQUENCE</scope>
</reference>
<proteinExistence type="predicted"/>
<evidence type="ECO:0000313" key="1">
    <source>
        <dbReference type="EMBL" id="GJT32242.1"/>
    </source>
</evidence>
<keyword evidence="2" id="KW-1185">Reference proteome</keyword>
<evidence type="ECO:0000313" key="2">
    <source>
        <dbReference type="Proteomes" id="UP001151760"/>
    </source>
</evidence>
<dbReference type="EMBL" id="BQNB010014776">
    <property type="protein sequence ID" value="GJT32242.1"/>
    <property type="molecule type" value="Genomic_DNA"/>
</dbReference>
<reference evidence="1" key="2">
    <citation type="submission" date="2022-01" db="EMBL/GenBank/DDBJ databases">
        <authorList>
            <person name="Yamashiro T."/>
            <person name="Shiraishi A."/>
            <person name="Satake H."/>
            <person name="Nakayama K."/>
        </authorList>
    </citation>
    <scope>NUCLEOTIDE SEQUENCE</scope>
</reference>
<dbReference type="Proteomes" id="UP001151760">
    <property type="component" value="Unassembled WGS sequence"/>
</dbReference>